<proteinExistence type="inferred from homology"/>
<dbReference type="InterPro" id="IPR002646">
    <property type="entry name" value="PolA_pol_head_dom"/>
</dbReference>
<keyword evidence="2 7" id="KW-0808">Transferase</keyword>
<keyword evidence="4 7" id="KW-0067">ATP-binding</keyword>
<feature type="active site" evidence="7">
    <location>
        <position position="84"/>
    </location>
</feature>
<keyword evidence="5 7" id="KW-0694">RNA-binding</keyword>
<evidence type="ECO:0000259" key="11">
    <source>
        <dbReference type="Pfam" id="PF12626"/>
    </source>
</evidence>
<dbReference type="Pfam" id="PF01743">
    <property type="entry name" value="PolyA_pol"/>
    <property type="match status" value="1"/>
</dbReference>
<keyword evidence="14" id="KW-1185">Reference proteome</keyword>
<dbReference type="RefSeq" id="WP_371440036.1">
    <property type="nucleotide sequence ID" value="NZ_JBHSRS010000084.1"/>
</dbReference>
<protein>
    <recommendedName>
        <fullName evidence="7">Poly(A) polymerase I</fullName>
        <shortName evidence="7">PAP I</shortName>
        <ecNumber evidence="7">2.7.7.19</ecNumber>
    </recommendedName>
</protein>
<dbReference type="EC" id="2.7.7.19" evidence="7"/>
<evidence type="ECO:0000259" key="12">
    <source>
        <dbReference type="Pfam" id="PF12627"/>
    </source>
</evidence>
<evidence type="ECO:0000256" key="5">
    <source>
        <dbReference type="ARBA" id="ARBA00022884"/>
    </source>
</evidence>
<comment type="caution">
    <text evidence="13">The sequence shown here is derived from an EMBL/GenBank/DDBJ whole genome shotgun (WGS) entry which is preliminary data.</text>
</comment>
<dbReference type="InterPro" id="IPR043519">
    <property type="entry name" value="NT_sf"/>
</dbReference>
<evidence type="ECO:0000256" key="4">
    <source>
        <dbReference type="ARBA" id="ARBA00022840"/>
    </source>
</evidence>
<feature type="compositionally biased region" description="Basic residues" evidence="9">
    <location>
        <begin position="509"/>
        <end position="519"/>
    </location>
</feature>
<dbReference type="Pfam" id="PF12626">
    <property type="entry name" value="PolyA_pol_arg_C"/>
    <property type="match status" value="1"/>
</dbReference>
<evidence type="ECO:0000259" key="10">
    <source>
        <dbReference type="Pfam" id="PF01743"/>
    </source>
</evidence>
<feature type="domain" description="Poly A polymerase head" evidence="10">
    <location>
        <begin position="64"/>
        <end position="213"/>
    </location>
</feature>
<keyword evidence="3 7" id="KW-0547">Nucleotide-binding</keyword>
<dbReference type="Gene3D" id="3.30.460.10">
    <property type="entry name" value="Beta Polymerase, domain 2"/>
    <property type="match status" value="1"/>
</dbReference>
<evidence type="ECO:0000256" key="9">
    <source>
        <dbReference type="SAM" id="MobiDB-lite"/>
    </source>
</evidence>
<evidence type="ECO:0000256" key="2">
    <source>
        <dbReference type="ARBA" id="ARBA00022679"/>
    </source>
</evidence>
<dbReference type="Gene3D" id="1.10.3090.10">
    <property type="entry name" value="cca-adding enzyme, domain 2"/>
    <property type="match status" value="1"/>
</dbReference>
<dbReference type="Pfam" id="PF12627">
    <property type="entry name" value="PolyA_pol_RNAbd"/>
    <property type="match status" value="1"/>
</dbReference>
<gene>
    <name evidence="7 13" type="primary">pcnB</name>
    <name evidence="13" type="ORF">ACFQND_24370</name>
</gene>
<keyword evidence="13" id="KW-0548">Nucleotidyltransferase</keyword>
<comment type="catalytic activity">
    <reaction evidence="7">
        <text>RNA(n) + ATP = RNA(n)-3'-adenine ribonucleotide + diphosphate</text>
        <dbReference type="Rhea" id="RHEA:11332"/>
        <dbReference type="Rhea" id="RHEA-COMP:14527"/>
        <dbReference type="Rhea" id="RHEA-COMP:17347"/>
        <dbReference type="ChEBI" id="CHEBI:30616"/>
        <dbReference type="ChEBI" id="CHEBI:33019"/>
        <dbReference type="ChEBI" id="CHEBI:140395"/>
        <dbReference type="ChEBI" id="CHEBI:173115"/>
        <dbReference type="EC" id="2.7.7.19"/>
    </reaction>
</comment>
<dbReference type="PANTHER" id="PTHR43051:SF1">
    <property type="entry name" value="POLYNUCLEOTIDE ADENYLYLTRANSFERASE FAMILY PROTEIN"/>
    <property type="match status" value="1"/>
</dbReference>
<evidence type="ECO:0000256" key="1">
    <source>
        <dbReference type="ARBA" id="ARBA00022664"/>
    </source>
</evidence>
<dbReference type="PANTHER" id="PTHR43051">
    <property type="entry name" value="POLYNUCLEOTIDE ADENYLYLTRANSFERASE FAMILY PROTEIN"/>
    <property type="match status" value="1"/>
</dbReference>
<reference evidence="14" key="1">
    <citation type="journal article" date="2019" name="Int. J. Syst. Evol. Microbiol.">
        <title>The Global Catalogue of Microorganisms (GCM) 10K type strain sequencing project: providing services to taxonomists for standard genome sequencing and annotation.</title>
        <authorList>
            <consortium name="The Broad Institute Genomics Platform"/>
            <consortium name="The Broad Institute Genome Sequencing Center for Infectious Disease"/>
            <person name="Wu L."/>
            <person name="Ma J."/>
        </authorList>
    </citation>
    <scope>NUCLEOTIDE SEQUENCE [LARGE SCALE GENOMIC DNA]</scope>
    <source>
        <strain evidence="14">CCUG 39402</strain>
    </source>
</reference>
<evidence type="ECO:0000313" key="14">
    <source>
        <dbReference type="Proteomes" id="UP001596270"/>
    </source>
</evidence>
<feature type="active site" evidence="7">
    <location>
        <position position="182"/>
    </location>
</feature>
<organism evidence="13 14">
    <name type="scientific">Polaromonas aquatica</name>
    <dbReference type="NCBI Taxonomy" id="332657"/>
    <lineage>
        <taxon>Bacteria</taxon>
        <taxon>Pseudomonadati</taxon>
        <taxon>Pseudomonadota</taxon>
        <taxon>Betaproteobacteria</taxon>
        <taxon>Burkholderiales</taxon>
        <taxon>Comamonadaceae</taxon>
        <taxon>Polaromonas</taxon>
    </lineage>
</organism>
<feature type="compositionally biased region" description="Polar residues" evidence="9">
    <location>
        <begin position="460"/>
        <end position="469"/>
    </location>
</feature>
<evidence type="ECO:0000256" key="6">
    <source>
        <dbReference type="ARBA" id="ARBA00023163"/>
    </source>
</evidence>
<dbReference type="InterPro" id="IPR010206">
    <property type="entry name" value="PolA_pol_I"/>
</dbReference>
<dbReference type="InterPro" id="IPR032828">
    <property type="entry name" value="PolyA_RNA-bd"/>
</dbReference>
<feature type="active site" evidence="7">
    <location>
        <position position="82"/>
    </location>
</feature>
<sequence length="542" mass="60387">MIKKFIDKLFGKAPGPESAAKRVKKSPFGTRHDIPVKEHGINTKLVDERAWDVVHTLKEAGFQAYIVGGAVRDLLVGLRPKDFDVATDATPEQVKQLFRRAFIIGRRFRIVHVIYGRGREHEVIEVSTFRAHLDSSQAEQVGGNERTSKSELAGMKHAVDASGRVLRDNVWGPMEEDAARRDFTINAMYYDPETQIVVDYHNGIKDAKKKIIRMIGDPAVRYREDPVRIIRAVRFAAKLSALGFRFEDKTVAPLREMKGLLADVPQSRLFDEMLKLLQTGHALASIEQLKALGLGTGIYPLLDVVVEAADQPFLNLALSDTDRRVGEGKPVAPSFLLSCVLWSDVRDGWARRLKRGEHTMPALQDAIDDAFNAKIGDVSGRGKLGTDMREIWTMQPRFEKRVGSSPYSLLEQPRFRAGFDFLRLRAQTGEVDTELAEWWEKFSTAYDDERHAMIEAVRQAQLQKPQQPRTRVKRQDGDAGSPAAGKSSVGADAGQPAETFAEQGDMAPAKKRRRRRKPANRVNPGAAEGSSDQPSPDAASSS</sequence>
<dbReference type="InterPro" id="IPR052191">
    <property type="entry name" value="tRNA_ntf/polyA_polymerase_I"/>
</dbReference>
<dbReference type="Proteomes" id="UP001596270">
    <property type="component" value="Unassembled WGS sequence"/>
</dbReference>
<accession>A0ABW1U4C2</accession>
<comment type="function">
    <text evidence="7">Adds poly(A) tail to the 3' end of many RNAs, which usually targets these RNAs for decay. Plays a significant role in the global control of gene expression, through influencing the rate of transcript degradation, and in the general RNA quality control.</text>
</comment>
<evidence type="ECO:0000256" key="8">
    <source>
        <dbReference type="RuleBase" id="RU003953"/>
    </source>
</evidence>
<name>A0ABW1U4C2_9BURK</name>
<keyword evidence="6 7" id="KW-0804">Transcription</keyword>
<dbReference type="SUPFAM" id="SSF81301">
    <property type="entry name" value="Nucleotidyltransferase"/>
    <property type="match status" value="1"/>
</dbReference>
<evidence type="ECO:0000256" key="3">
    <source>
        <dbReference type="ARBA" id="ARBA00022741"/>
    </source>
</evidence>
<feature type="compositionally biased region" description="Low complexity" evidence="9">
    <location>
        <begin position="520"/>
        <end position="542"/>
    </location>
</feature>
<feature type="domain" description="Polymerase A arginine-rich C-terminal" evidence="11">
    <location>
        <begin position="356"/>
        <end position="471"/>
    </location>
</feature>
<keyword evidence="1 7" id="KW-0507">mRNA processing</keyword>
<dbReference type="GO" id="GO:1990817">
    <property type="term" value="F:poly(A) RNA polymerase activity"/>
    <property type="evidence" value="ECO:0007669"/>
    <property type="project" value="UniProtKB-EC"/>
</dbReference>
<dbReference type="HAMAP" id="MF_00957">
    <property type="entry name" value="PolyA_pol"/>
    <property type="match status" value="1"/>
</dbReference>
<comment type="similarity">
    <text evidence="7 8">Belongs to the tRNA nucleotidyltransferase/poly(A) polymerase family.</text>
</comment>
<dbReference type="SUPFAM" id="SSF81891">
    <property type="entry name" value="Poly A polymerase C-terminal region-like"/>
    <property type="match status" value="1"/>
</dbReference>
<dbReference type="CDD" id="cd05398">
    <property type="entry name" value="NT_ClassII-CCAase"/>
    <property type="match status" value="1"/>
</dbReference>
<evidence type="ECO:0000313" key="13">
    <source>
        <dbReference type="EMBL" id="MFC6284370.1"/>
    </source>
</evidence>
<feature type="domain" description="tRNA nucleotidyltransferase/poly(A) polymerase RNA and SrmB- binding" evidence="12">
    <location>
        <begin position="243"/>
        <end position="303"/>
    </location>
</feature>
<dbReference type="InterPro" id="IPR025866">
    <property type="entry name" value="PolyA_pol_arg_C_dom"/>
</dbReference>
<evidence type="ECO:0000256" key="7">
    <source>
        <dbReference type="HAMAP-Rule" id="MF_00957"/>
    </source>
</evidence>
<dbReference type="NCBIfam" id="TIGR01942">
    <property type="entry name" value="pcnB"/>
    <property type="match status" value="1"/>
</dbReference>
<dbReference type="EMBL" id="JBHSRS010000084">
    <property type="protein sequence ID" value="MFC6284370.1"/>
    <property type="molecule type" value="Genomic_DNA"/>
</dbReference>
<feature type="region of interest" description="Disordered" evidence="9">
    <location>
        <begin position="459"/>
        <end position="542"/>
    </location>
</feature>